<organism evidence="2 3">
    <name type="scientific">Tessaracoccus aquimaris</name>
    <dbReference type="NCBI Taxonomy" id="1332264"/>
    <lineage>
        <taxon>Bacteria</taxon>
        <taxon>Bacillati</taxon>
        <taxon>Actinomycetota</taxon>
        <taxon>Actinomycetes</taxon>
        <taxon>Propionibacteriales</taxon>
        <taxon>Propionibacteriaceae</taxon>
        <taxon>Tessaracoccus</taxon>
    </lineage>
</organism>
<keyword evidence="3" id="KW-1185">Reference proteome</keyword>
<dbReference type="KEGG" id="tes:BW730_05355"/>
<proteinExistence type="predicted"/>
<accession>A0A1Q2CLP2</accession>
<name>A0A1Q2CLP2_9ACTN</name>
<evidence type="ECO:0000313" key="2">
    <source>
        <dbReference type="EMBL" id="AQP47026.1"/>
    </source>
</evidence>
<protein>
    <submittedName>
        <fullName evidence="2">Uncharacterized protein</fullName>
    </submittedName>
</protein>
<sequence length="89" mass="9001">MGRQRGMSGSVQAVILLPAALGIFLLLVQWSMLAWADAVALAAAEHGAAVTAVHGGTESDGRLAAQEAAGEGRCPTCGSRSSAGRAVRR</sequence>
<dbReference type="AlphaFoldDB" id="A0A1Q2CLP2"/>
<reference evidence="3" key="1">
    <citation type="submission" date="2017-02" db="EMBL/GenBank/DDBJ databases">
        <title>Tessaracoccus aquaemaris sp. nov., isolated from the intestine of a Korean rockfish, Sebastes schlegelii, in a marine aquaculture pond.</title>
        <authorList>
            <person name="Tak E.J."/>
            <person name="Bae J.-W."/>
        </authorList>
    </citation>
    <scope>NUCLEOTIDE SEQUENCE [LARGE SCALE GENOMIC DNA]</scope>
    <source>
        <strain evidence="3">NSG39</strain>
    </source>
</reference>
<evidence type="ECO:0000313" key="3">
    <source>
        <dbReference type="Proteomes" id="UP000188145"/>
    </source>
</evidence>
<dbReference type="STRING" id="1332264.BW730_05355"/>
<dbReference type="EMBL" id="CP019606">
    <property type="protein sequence ID" value="AQP47026.1"/>
    <property type="molecule type" value="Genomic_DNA"/>
</dbReference>
<dbReference type="Proteomes" id="UP000188145">
    <property type="component" value="Chromosome"/>
</dbReference>
<evidence type="ECO:0000256" key="1">
    <source>
        <dbReference type="SAM" id="MobiDB-lite"/>
    </source>
</evidence>
<dbReference type="RefSeq" id="WP_077685347.1">
    <property type="nucleotide sequence ID" value="NZ_CP019606.1"/>
</dbReference>
<feature type="region of interest" description="Disordered" evidence="1">
    <location>
        <begin position="61"/>
        <end position="89"/>
    </location>
</feature>
<gene>
    <name evidence="2" type="ORF">BW730_05355</name>
</gene>
<feature type="compositionally biased region" description="Low complexity" evidence="1">
    <location>
        <begin position="78"/>
        <end position="89"/>
    </location>
</feature>